<evidence type="ECO:0000256" key="1">
    <source>
        <dbReference type="SAM" id="MobiDB-lite"/>
    </source>
</evidence>
<dbReference type="Proteomes" id="UP000304928">
    <property type="component" value="Unassembled WGS sequence"/>
</dbReference>
<evidence type="ECO:0000313" key="3">
    <source>
        <dbReference type="Proteomes" id="UP000304928"/>
    </source>
</evidence>
<feature type="region of interest" description="Disordered" evidence="1">
    <location>
        <begin position="317"/>
        <end position="346"/>
    </location>
</feature>
<protein>
    <submittedName>
        <fullName evidence="2">Uncharacterized protein</fullName>
    </submittedName>
</protein>
<proteinExistence type="predicted"/>
<accession>A0A4S9ASL7</accession>
<dbReference type="EMBL" id="QZAR01000311">
    <property type="protein sequence ID" value="THW83035.1"/>
    <property type="molecule type" value="Genomic_DNA"/>
</dbReference>
<gene>
    <name evidence="2" type="ORF">D6D15_09854</name>
</gene>
<feature type="compositionally biased region" description="Low complexity" evidence="1">
    <location>
        <begin position="330"/>
        <end position="346"/>
    </location>
</feature>
<organism evidence="2 3">
    <name type="scientific">Aureobasidium pullulans</name>
    <name type="common">Black yeast</name>
    <name type="synonym">Pullularia pullulans</name>
    <dbReference type="NCBI Taxonomy" id="5580"/>
    <lineage>
        <taxon>Eukaryota</taxon>
        <taxon>Fungi</taxon>
        <taxon>Dikarya</taxon>
        <taxon>Ascomycota</taxon>
        <taxon>Pezizomycotina</taxon>
        <taxon>Dothideomycetes</taxon>
        <taxon>Dothideomycetidae</taxon>
        <taxon>Dothideales</taxon>
        <taxon>Saccotheciaceae</taxon>
        <taxon>Aureobasidium</taxon>
    </lineage>
</organism>
<dbReference type="AlphaFoldDB" id="A0A4S9ASL7"/>
<name>A0A4S9ASL7_AURPU</name>
<reference evidence="2 3" key="1">
    <citation type="submission" date="2018-10" db="EMBL/GenBank/DDBJ databases">
        <title>Fifty Aureobasidium pullulans genomes reveal a recombining polyextremotolerant generalist.</title>
        <authorList>
            <person name="Gostincar C."/>
            <person name="Turk M."/>
            <person name="Zajc J."/>
            <person name="Gunde-Cimerman N."/>
        </authorList>
    </citation>
    <scope>NUCLEOTIDE SEQUENCE [LARGE SCALE GENOMIC DNA]</scope>
    <source>
        <strain evidence="2 3">EXF-10507</strain>
    </source>
</reference>
<evidence type="ECO:0000313" key="2">
    <source>
        <dbReference type="EMBL" id="THW83035.1"/>
    </source>
</evidence>
<sequence length="346" mass="39222">MEFLHQYNEFDEAILQRQYNYFKGKPGKSVIETRVKLMTLMPSRVQVNSNHEQGNWDSLKAPDDISTGRYLEKYLTKALHPISTDAHFQICFLIISVGTARNHFSIWQSAIESFRGCQRDMHLAPARVIARCVEEEWDLKDICKPGVHQSSSILPSKKLHQDVNLLFGKTETTYEMHWQSDLLTYTNDVNVDVWQPHLEEIPSEHYNSITIVAPSDDVSVHYGALHFYGLVPRLISTLGARPIFVYTSHVDRGRSMVGTSVNVVEREGEKAVCGCQTIAIDSLIMYDISVLLCKSKWLTPKTLVHCCNFALLRESSTRDSRETELSPDFAKASSTKKASAPSDLPL</sequence>
<comment type="caution">
    <text evidence="2">The sequence shown here is derived from an EMBL/GenBank/DDBJ whole genome shotgun (WGS) entry which is preliminary data.</text>
</comment>